<proteinExistence type="inferred from homology"/>
<dbReference type="EMBL" id="VFPA01000009">
    <property type="protein sequence ID" value="TQM01691.1"/>
    <property type="molecule type" value="Genomic_DNA"/>
</dbReference>
<dbReference type="GO" id="GO:0003697">
    <property type="term" value="F:single-stranded DNA binding"/>
    <property type="evidence" value="ECO:0007669"/>
    <property type="project" value="UniProtKB-UniRule"/>
</dbReference>
<evidence type="ECO:0000313" key="5">
    <source>
        <dbReference type="EMBL" id="TQM01691.1"/>
    </source>
</evidence>
<evidence type="ECO:0000256" key="3">
    <source>
        <dbReference type="RuleBase" id="RU000524"/>
    </source>
</evidence>
<dbReference type="Proteomes" id="UP000315677">
    <property type="component" value="Unassembled WGS sequence"/>
</dbReference>
<evidence type="ECO:0000256" key="2">
    <source>
        <dbReference type="HAMAP-Rule" id="MF_00984"/>
    </source>
</evidence>
<reference evidence="5 6" key="1">
    <citation type="submission" date="2019-06" db="EMBL/GenBank/DDBJ databases">
        <title>Sequencing the genomes of 1000 actinobacteria strains.</title>
        <authorList>
            <person name="Klenk H.-P."/>
        </authorList>
    </citation>
    <scope>NUCLEOTIDE SEQUENCE [LARGE SCALE GENOMIC DNA]</scope>
    <source>
        <strain evidence="5 6">DSM 45301</strain>
    </source>
</reference>
<dbReference type="InterPro" id="IPR011344">
    <property type="entry name" value="ssDNA-bd"/>
</dbReference>
<dbReference type="NCBIfam" id="TIGR00621">
    <property type="entry name" value="ssb"/>
    <property type="match status" value="1"/>
</dbReference>
<dbReference type="GO" id="GO:0006260">
    <property type="term" value="P:DNA replication"/>
    <property type="evidence" value="ECO:0007669"/>
    <property type="project" value="InterPro"/>
</dbReference>
<organism evidence="5 6">
    <name type="scientific">Pseudonocardia kunmingensis</name>
    <dbReference type="NCBI Taxonomy" id="630975"/>
    <lineage>
        <taxon>Bacteria</taxon>
        <taxon>Bacillati</taxon>
        <taxon>Actinomycetota</taxon>
        <taxon>Actinomycetes</taxon>
        <taxon>Pseudonocardiales</taxon>
        <taxon>Pseudonocardiaceae</taxon>
        <taxon>Pseudonocardia</taxon>
    </lineage>
</organism>
<dbReference type="PANTHER" id="PTHR10302:SF27">
    <property type="entry name" value="SINGLE-STRANDED DNA-BINDING PROTEIN"/>
    <property type="match status" value="1"/>
</dbReference>
<dbReference type="Pfam" id="PF00436">
    <property type="entry name" value="SSB"/>
    <property type="match status" value="1"/>
</dbReference>
<protein>
    <recommendedName>
        <fullName evidence="2 3">Single-stranded DNA-binding protein</fullName>
        <shortName evidence="2">SSB</shortName>
    </recommendedName>
</protein>
<accession>A0A543CX98</accession>
<evidence type="ECO:0000256" key="1">
    <source>
        <dbReference type="ARBA" id="ARBA00023125"/>
    </source>
</evidence>
<dbReference type="AlphaFoldDB" id="A0A543CX98"/>
<comment type="subunit">
    <text evidence="2">Homotetramer.</text>
</comment>
<name>A0A543CX98_9PSEU</name>
<feature type="region of interest" description="Disordered" evidence="4">
    <location>
        <begin position="119"/>
        <end position="159"/>
    </location>
</feature>
<dbReference type="InterPro" id="IPR000424">
    <property type="entry name" value="Primosome_PriB/ssb"/>
</dbReference>
<dbReference type="InterPro" id="IPR012340">
    <property type="entry name" value="NA-bd_OB-fold"/>
</dbReference>
<dbReference type="OrthoDB" id="9809878at2"/>
<dbReference type="GO" id="GO:0009295">
    <property type="term" value="C:nucleoid"/>
    <property type="evidence" value="ECO:0007669"/>
    <property type="project" value="TreeGrafter"/>
</dbReference>
<evidence type="ECO:0000313" key="6">
    <source>
        <dbReference type="Proteomes" id="UP000315677"/>
    </source>
</evidence>
<dbReference type="SUPFAM" id="SSF50249">
    <property type="entry name" value="Nucleic acid-binding proteins"/>
    <property type="match status" value="1"/>
</dbReference>
<dbReference type="CDD" id="cd04496">
    <property type="entry name" value="SSB_OBF"/>
    <property type="match status" value="1"/>
</dbReference>
<dbReference type="HAMAP" id="MF_00984">
    <property type="entry name" value="SSB"/>
    <property type="match status" value="1"/>
</dbReference>
<dbReference type="Gene3D" id="2.40.50.140">
    <property type="entry name" value="Nucleic acid-binding proteins"/>
    <property type="match status" value="1"/>
</dbReference>
<comment type="caution">
    <text evidence="5">The sequence shown here is derived from an EMBL/GenBank/DDBJ whole genome shotgun (WGS) entry which is preliminary data.</text>
</comment>
<dbReference type="RefSeq" id="WP_142065345.1">
    <property type="nucleotide sequence ID" value="NZ_VFPA01000009.1"/>
</dbReference>
<keyword evidence="1 2" id="KW-0238">DNA-binding</keyword>
<gene>
    <name evidence="5" type="ORF">FB558_8592</name>
</gene>
<evidence type="ECO:0000256" key="4">
    <source>
        <dbReference type="SAM" id="MobiDB-lite"/>
    </source>
</evidence>
<keyword evidence="6" id="KW-1185">Reference proteome</keyword>
<dbReference type="NCBIfam" id="NF005851">
    <property type="entry name" value="PRK07772.1"/>
    <property type="match status" value="1"/>
</dbReference>
<comment type="caution">
    <text evidence="2">Lacks conserved residue(s) required for the propagation of feature annotation.</text>
</comment>
<dbReference type="PANTHER" id="PTHR10302">
    <property type="entry name" value="SINGLE-STRANDED DNA-BINDING PROTEIN"/>
    <property type="match status" value="1"/>
</dbReference>
<sequence length="159" mass="17178">MAGETVINIIGNITADPELRFTPSGAAVANFTVASTPRTLDRESGEWRDGDTLFMRCNIWRQPAENVVETLTRGMRVMVTGRLRQRSFETREGEKRTVVELEVDEVGASLRYATAKVNKVKTATTGPGRNSGLGGDPAEDPWASASPAGQPATADEPPF</sequence>
<dbReference type="PROSITE" id="PS50935">
    <property type="entry name" value="SSB"/>
    <property type="match status" value="1"/>
</dbReference>